<reference evidence="1" key="1">
    <citation type="submission" date="2021-02" db="EMBL/GenBank/DDBJ databases">
        <authorList>
            <person name="Dougan E. K."/>
            <person name="Rhodes N."/>
            <person name="Thang M."/>
            <person name="Chan C."/>
        </authorList>
    </citation>
    <scope>NUCLEOTIDE SEQUENCE</scope>
</reference>
<evidence type="ECO:0000313" key="1">
    <source>
        <dbReference type="EMBL" id="CAE7666876.1"/>
    </source>
</evidence>
<dbReference type="EMBL" id="CAJNIZ010043729">
    <property type="protein sequence ID" value="CAE7666876.1"/>
    <property type="molecule type" value="Genomic_DNA"/>
</dbReference>
<protein>
    <submittedName>
        <fullName evidence="1">Uncharacterized protein</fullName>
    </submittedName>
</protein>
<sequence length="131" mass="15315">MQDLHERPKEAGVHPALLLQEILSHTRRMASAVDHAWRECEVAWYLHLALPLHWCGVWCCTQEDPSLSKCAVTLVKARCELLLQMVLAWEHTDLHSYDHLKCCYMLYLAFKEMCKLPLSSNHFWAPLVHHE</sequence>
<dbReference type="Proteomes" id="UP000649617">
    <property type="component" value="Unassembled WGS sequence"/>
</dbReference>
<comment type="caution">
    <text evidence="1">The sequence shown here is derived from an EMBL/GenBank/DDBJ whole genome shotgun (WGS) entry which is preliminary data.</text>
</comment>
<proteinExistence type="predicted"/>
<keyword evidence="2" id="KW-1185">Reference proteome</keyword>
<dbReference type="AlphaFoldDB" id="A0A812WAQ2"/>
<organism evidence="1 2">
    <name type="scientific">Symbiodinium pilosum</name>
    <name type="common">Dinoflagellate</name>
    <dbReference type="NCBI Taxonomy" id="2952"/>
    <lineage>
        <taxon>Eukaryota</taxon>
        <taxon>Sar</taxon>
        <taxon>Alveolata</taxon>
        <taxon>Dinophyceae</taxon>
        <taxon>Suessiales</taxon>
        <taxon>Symbiodiniaceae</taxon>
        <taxon>Symbiodinium</taxon>
    </lineage>
</organism>
<dbReference type="OrthoDB" id="411190at2759"/>
<evidence type="ECO:0000313" key="2">
    <source>
        <dbReference type="Proteomes" id="UP000649617"/>
    </source>
</evidence>
<name>A0A812WAQ2_SYMPI</name>
<gene>
    <name evidence="1" type="ORF">SPIL2461_LOCUS18272</name>
</gene>
<feature type="non-terminal residue" evidence="1">
    <location>
        <position position="131"/>
    </location>
</feature>
<accession>A0A812WAQ2</accession>